<name>A0A5J5F2J5_9PEZI</name>
<dbReference type="OrthoDB" id="5329631at2759"/>
<dbReference type="Proteomes" id="UP000326924">
    <property type="component" value="Unassembled WGS sequence"/>
</dbReference>
<gene>
    <name evidence="1" type="ORF">FN846DRAFT_1007097</name>
</gene>
<reference evidence="1 2" key="1">
    <citation type="submission" date="2019-09" db="EMBL/GenBank/DDBJ databases">
        <title>Draft genome of the ectomycorrhizal ascomycete Sphaerosporella brunnea.</title>
        <authorList>
            <consortium name="DOE Joint Genome Institute"/>
            <person name="Benucci G.M."/>
            <person name="Marozzi G."/>
            <person name="Antonielli L."/>
            <person name="Sanchez S."/>
            <person name="Marco P."/>
            <person name="Wang X."/>
            <person name="Falini L.B."/>
            <person name="Barry K."/>
            <person name="Haridas S."/>
            <person name="Lipzen A."/>
            <person name="Labutti K."/>
            <person name="Grigoriev I.V."/>
            <person name="Murat C."/>
            <person name="Martin F."/>
            <person name="Albertini E."/>
            <person name="Donnini D."/>
            <person name="Bonito G."/>
        </authorList>
    </citation>
    <scope>NUCLEOTIDE SEQUENCE [LARGE SCALE GENOMIC DNA]</scope>
    <source>
        <strain evidence="1 2">Sb_GMNB300</strain>
    </source>
</reference>
<protein>
    <submittedName>
        <fullName evidence="1">Uncharacterized protein</fullName>
    </submittedName>
</protein>
<dbReference type="InParanoid" id="A0A5J5F2J5"/>
<dbReference type="AlphaFoldDB" id="A0A5J5F2J5"/>
<sequence>MSDTADADDNPAKRQLDLEDVDMPNTFDLQEKCIQPESQHQRRGTHMYCPLKPPYDVPRHPDWRDYNPSNLRPRVHREEEQTASYFVNTVDSTDGSAAENLPDESFHRDSRLSKVQLSQITHATGIQKRSSLWDLPSLIWPWSFPIDSMHLFYLNVVPNMRDHWQGNFFSWERQPGAFKTAQQATFKPSGEPYCIAPEEWKRIDQDIKSMIHPAVFGDRIRGVQEFRKANQWKTWAQVVSPIVLKNRLPEPFYSAWTQLVHGMTLATDYSVSAKDITDIQESMIQFVNHYHEVYYRYQNKRLPACRAVFHALLHVAESLIAMQGYVAE</sequence>
<organism evidence="1 2">
    <name type="scientific">Sphaerosporella brunnea</name>
    <dbReference type="NCBI Taxonomy" id="1250544"/>
    <lineage>
        <taxon>Eukaryota</taxon>
        <taxon>Fungi</taxon>
        <taxon>Dikarya</taxon>
        <taxon>Ascomycota</taxon>
        <taxon>Pezizomycotina</taxon>
        <taxon>Pezizomycetes</taxon>
        <taxon>Pezizales</taxon>
        <taxon>Pyronemataceae</taxon>
        <taxon>Sphaerosporella</taxon>
    </lineage>
</organism>
<dbReference type="PANTHER" id="PTHR46579">
    <property type="entry name" value="F5/8 TYPE C DOMAIN-CONTAINING PROTEIN-RELATED"/>
    <property type="match status" value="1"/>
</dbReference>
<evidence type="ECO:0000313" key="1">
    <source>
        <dbReference type="EMBL" id="KAA8910087.1"/>
    </source>
</evidence>
<dbReference type="PANTHER" id="PTHR46579:SF1">
    <property type="entry name" value="F5_8 TYPE C DOMAIN-CONTAINING PROTEIN"/>
    <property type="match status" value="1"/>
</dbReference>
<proteinExistence type="predicted"/>
<keyword evidence="2" id="KW-1185">Reference proteome</keyword>
<accession>A0A5J5F2J5</accession>
<dbReference type="EMBL" id="VXIS01000050">
    <property type="protein sequence ID" value="KAA8910087.1"/>
    <property type="molecule type" value="Genomic_DNA"/>
</dbReference>
<evidence type="ECO:0000313" key="2">
    <source>
        <dbReference type="Proteomes" id="UP000326924"/>
    </source>
</evidence>
<comment type="caution">
    <text evidence="1">The sequence shown here is derived from an EMBL/GenBank/DDBJ whole genome shotgun (WGS) entry which is preliminary data.</text>
</comment>